<feature type="region of interest" description="Disordered" evidence="3">
    <location>
        <begin position="111"/>
        <end position="176"/>
    </location>
</feature>
<accession>A0ABR3ZDM9</accession>
<evidence type="ECO:0000313" key="4">
    <source>
        <dbReference type="EMBL" id="KAL1897928.1"/>
    </source>
</evidence>
<feature type="region of interest" description="Disordered" evidence="3">
    <location>
        <begin position="1"/>
        <end position="58"/>
    </location>
</feature>
<dbReference type="Gene3D" id="2.130.10.10">
    <property type="entry name" value="YVTN repeat-like/Quinoprotein amine dehydrogenase"/>
    <property type="match status" value="2"/>
</dbReference>
<dbReference type="SUPFAM" id="SSF50978">
    <property type="entry name" value="WD40 repeat-like"/>
    <property type="match status" value="1"/>
</dbReference>
<dbReference type="InterPro" id="IPR033010">
    <property type="entry name" value="Cdc20/Fizzy"/>
</dbReference>
<comment type="caution">
    <text evidence="4">The sequence shown here is derived from an EMBL/GenBank/DDBJ whole genome shotgun (WGS) entry which is preliminary data.</text>
</comment>
<keyword evidence="2" id="KW-0677">Repeat</keyword>
<reference evidence="4 5" key="1">
    <citation type="journal article" date="2024" name="IMA Fungus">
        <title>IMA Genome - F19 : A genome assembly and annotation guide to empower mycologists, including annotated draft genome sequences of Ceratocystis pirilliformis, Diaporthe australafricana, Fusarium ophioides, Paecilomyces lecythidis, and Sporothrix stenoceras.</title>
        <authorList>
            <person name="Aylward J."/>
            <person name="Wilson A.M."/>
            <person name="Visagie C.M."/>
            <person name="Spraker J."/>
            <person name="Barnes I."/>
            <person name="Buitendag C."/>
            <person name="Ceriani C."/>
            <person name="Del Mar Angel L."/>
            <person name="du Plessis D."/>
            <person name="Fuchs T."/>
            <person name="Gasser K."/>
            <person name="Kramer D."/>
            <person name="Li W."/>
            <person name="Munsamy K."/>
            <person name="Piso A."/>
            <person name="Price J.L."/>
            <person name="Sonnekus B."/>
            <person name="Thomas C."/>
            <person name="van der Nest A."/>
            <person name="van Dijk A."/>
            <person name="van Heerden A."/>
            <person name="van Vuuren N."/>
            <person name="Yilmaz N."/>
            <person name="Duong T.A."/>
            <person name="van der Merwe N.A."/>
            <person name="Wingfield M.J."/>
            <person name="Wingfield B.D."/>
        </authorList>
    </citation>
    <scope>NUCLEOTIDE SEQUENCE [LARGE SCALE GENOMIC DNA]</scope>
    <source>
        <strain evidence="4 5">CMW 5346</strain>
    </source>
</reference>
<dbReference type="Pfam" id="PF00400">
    <property type="entry name" value="WD40"/>
    <property type="match status" value="1"/>
</dbReference>
<dbReference type="PANTHER" id="PTHR19918:SF5">
    <property type="entry name" value="MEIOSIS-SPECIFIC APC_C ACTIVATOR PROTEIN AMA1"/>
    <property type="match status" value="1"/>
</dbReference>
<feature type="compositionally biased region" description="Polar residues" evidence="3">
    <location>
        <begin position="1"/>
        <end position="12"/>
    </location>
</feature>
<proteinExistence type="predicted"/>
<evidence type="ECO:0000313" key="5">
    <source>
        <dbReference type="Proteomes" id="UP001583186"/>
    </source>
</evidence>
<dbReference type="PANTHER" id="PTHR19918">
    <property type="entry name" value="CELL DIVISION CYCLE 20 CDC20 FIZZY -RELATED"/>
    <property type="match status" value="1"/>
</dbReference>
<dbReference type="InterPro" id="IPR036322">
    <property type="entry name" value="WD40_repeat_dom_sf"/>
</dbReference>
<feature type="compositionally biased region" description="Polar residues" evidence="3">
    <location>
        <begin position="28"/>
        <end position="37"/>
    </location>
</feature>
<sequence>MDIPSAFTTSLESLPIRTRTPDGLGPSEPSTPGTSALDSGYASRLTTPEKSSTPNEPFDFCSSYTLDGTAGDPFEKLFKDDSAECPRSAFLAPPQKLLSLASSSLKAIANTTTRPHSIRANSTRASSVRQPHRARGSLPSTFYSKSLPRSTPRQRSDSLSQLLAPGPSTNSIRAPDRFVHPRDSECAAFSLGEKFRLTKTTNELNASEKILRRGKISADAFSNQEIRSNPAPTYANERQYVFTMSGRPTQTRARTTLGTGTIDDDPETEFQQRVSHGSVWSISTIPPTMGAVNNGHGILTQSGTSSAPFFTSSFVHVPHFNAFQVDKHPGRLAAALEFDRTSRLLQCNVDKGVFQLQSDNTPNLLAKKQKLIPKKQKTTWSGSSWVNEGLEKKPTKVEKKMTTEARPIRILSAPKFRDDFYCTLLAYSPTTDTMAVGLADLLYTWSEADGATHMNGGDDPSVWLTSLAFSSVEGGRGILAYGRSNRTFGLMAISEANNSRLLVEESAAISSLCWRPICTMRPSRNPNKKGELVSTEDLLVGLETGQILYYVVEWPDKSEVEKDKWYGDIKLVAHMSIHQQQVCGLAWAPDGQSFATGGNDNNCYYFCVDNVLPRAHRSGGNGKVSEGVPRASLYTEAAESLLMVQLANGSEVRERIKGEKYVRHLRKGSESWCWEHGAAVKAIAFCPWQEGLVATGGGSNDRCVHFFHTTSGTPLATIFVASQVTSLIWSTTRREIAVTFGFAHPGHDIRIAVYSWPDCKQVAAVPWEGKNRALYGISCSQGRRQYSLEHEESTANTMKEGCIAVASSDESIKFYELWPDDNKPVISGVGMLGGSDILEDLEGIQKEGDIIR</sequence>
<organism evidence="4 5">
    <name type="scientific">Sporothrix stenoceras</name>
    <dbReference type="NCBI Taxonomy" id="5173"/>
    <lineage>
        <taxon>Eukaryota</taxon>
        <taxon>Fungi</taxon>
        <taxon>Dikarya</taxon>
        <taxon>Ascomycota</taxon>
        <taxon>Pezizomycotina</taxon>
        <taxon>Sordariomycetes</taxon>
        <taxon>Sordariomycetidae</taxon>
        <taxon>Ophiostomatales</taxon>
        <taxon>Ophiostomataceae</taxon>
        <taxon>Sporothrix</taxon>
    </lineage>
</organism>
<dbReference type="Proteomes" id="UP001583186">
    <property type="component" value="Unassembled WGS sequence"/>
</dbReference>
<feature type="compositionally biased region" description="Polar residues" evidence="3">
    <location>
        <begin position="138"/>
        <end position="172"/>
    </location>
</feature>
<name>A0ABR3ZDM9_9PEZI</name>
<evidence type="ECO:0000256" key="3">
    <source>
        <dbReference type="SAM" id="MobiDB-lite"/>
    </source>
</evidence>
<feature type="compositionally biased region" description="Polar residues" evidence="3">
    <location>
        <begin position="111"/>
        <end position="129"/>
    </location>
</feature>
<protein>
    <submittedName>
        <fullName evidence="4">Uncharacterized protein</fullName>
    </submittedName>
</protein>
<dbReference type="EMBL" id="JAWCUI010000017">
    <property type="protein sequence ID" value="KAL1897928.1"/>
    <property type="molecule type" value="Genomic_DNA"/>
</dbReference>
<keyword evidence="1" id="KW-0853">WD repeat</keyword>
<evidence type="ECO:0000256" key="1">
    <source>
        <dbReference type="ARBA" id="ARBA00022574"/>
    </source>
</evidence>
<gene>
    <name evidence="4" type="ORF">Sste5346_003780</name>
</gene>
<dbReference type="InterPro" id="IPR015943">
    <property type="entry name" value="WD40/YVTN_repeat-like_dom_sf"/>
</dbReference>
<dbReference type="InterPro" id="IPR001680">
    <property type="entry name" value="WD40_rpt"/>
</dbReference>
<keyword evidence="5" id="KW-1185">Reference proteome</keyword>
<evidence type="ECO:0000256" key="2">
    <source>
        <dbReference type="ARBA" id="ARBA00022737"/>
    </source>
</evidence>
<feature type="compositionally biased region" description="Polar residues" evidence="3">
    <location>
        <begin position="44"/>
        <end position="55"/>
    </location>
</feature>
<dbReference type="SMART" id="SM00320">
    <property type="entry name" value="WD40"/>
    <property type="match status" value="4"/>
</dbReference>